<dbReference type="OrthoDB" id="1091850at2"/>
<dbReference type="InterPro" id="IPR038081">
    <property type="entry name" value="CalX-like_sf"/>
</dbReference>
<reference evidence="2 3" key="1">
    <citation type="submission" date="2019-08" db="EMBL/GenBank/DDBJ databases">
        <authorList>
            <person name="Shi S."/>
        </authorList>
    </citation>
    <scope>NUCLEOTIDE SEQUENCE [LARGE SCALE GENOMIC DNA]</scope>
    <source>
        <strain evidence="2 3">GY10130</strain>
    </source>
</reference>
<dbReference type="Pfam" id="PF14064">
    <property type="entry name" value="HmuY"/>
    <property type="match status" value="2"/>
</dbReference>
<evidence type="ECO:0000313" key="3">
    <source>
        <dbReference type="Proteomes" id="UP000321926"/>
    </source>
</evidence>
<evidence type="ECO:0008006" key="4">
    <source>
        <dbReference type="Google" id="ProtNLM"/>
    </source>
</evidence>
<dbReference type="Proteomes" id="UP000321926">
    <property type="component" value="Unassembled WGS sequence"/>
</dbReference>
<dbReference type="PROSITE" id="PS51257">
    <property type="entry name" value="PROKAR_LIPOPROTEIN"/>
    <property type="match status" value="1"/>
</dbReference>
<sequence length="455" mass="49152">MQRLYYSFLMLFVLHSLVSCQDDDPPLPDNMVQFEAETIGFEAQATEIDVKVRFTRATDAAVPVTVTLQSTSLTYGTHFTTEPAATNGAIDLTVPSGSSEASIKVKKVAGLLLDGDEEISFTMAAASVGIVVGSAASLTLSFSEILSQNAAMAINGGGAAYLNKVFIDLSANRQVAVARIAWDLGFFAGDDFRVILNNETGALAIALDKTDLNQVTAQDTVALVSKLSLDTFSPEAMNFIDDVEGDLTKTAIASVSATDSENKVYIVNRGTKGAAARGWQKIRVLRSGNGYKLQYADIKATTFKELTVAKDSNYNFQYVSFTNGAVTVEPAKDRWDIAWTAYTYKSGAIPYYFQDMVLLNNLGGAAVAKVPASEVSYDAFGESHLSGLDFKTNRMAIGSDWRFTTGEGAPNVYIDRFYVVKDADGNIYKLKFTAMTQSGERGKPQIQYALVKKGA</sequence>
<keyword evidence="3" id="KW-1185">Reference proteome</keyword>
<dbReference type="Gene3D" id="2.60.40.2030">
    <property type="match status" value="1"/>
</dbReference>
<gene>
    <name evidence="2" type="ORF">FVR03_04795</name>
</gene>
<proteinExistence type="predicted"/>
<dbReference type="AlphaFoldDB" id="A0A5C8KBC3"/>
<dbReference type="InterPro" id="IPR025921">
    <property type="entry name" value="HmuY"/>
</dbReference>
<evidence type="ECO:0000313" key="2">
    <source>
        <dbReference type="EMBL" id="TXK50504.1"/>
    </source>
</evidence>
<feature type="signal peptide" evidence="1">
    <location>
        <begin position="1"/>
        <end position="21"/>
    </location>
</feature>
<name>A0A5C8KBC3_9BACT</name>
<comment type="caution">
    <text evidence="2">The sequence shown here is derived from an EMBL/GenBank/DDBJ whole genome shotgun (WGS) entry which is preliminary data.</text>
</comment>
<accession>A0A5C8KBC3</accession>
<keyword evidence="1" id="KW-0732">Signal</keyword>
<protein>
    <recommendedName>
        <fullName evidence="4">HmuY family protein</fullName>
    </recommendedName>
</protein>
<dbReference type="EMBL" id="VRTY01000012">
    <property type="protein sequence ID" value="TXK50504.1"/>
    <property type="molecule type" value="Genomic_DNA"/>
</dbReference>
<dbReference type="CDD" id="cd12105">
    <property type="entry name" value="HmuY"/>
    <property type="match status" value="1"/>
</dbReference>
<feature type="chain" id="PRO_5023091469" description="HmuY family protein" evidence="1">
    <location>
        <begin position="22"/>
        <end position="455"/>
    </location>
</feature>
<evidence type="ECO:0000256" key="1">
    <source>
        <dbReference type="SAM" id="SignalP"/>
    </source>
</evidence>
<dbReference type="RefSeq" id="WP_147920630.1">
    <property type="nucleotide sequence ID" value="NZ_VRTY01000012.1"/>
</dbReference>
<organism evidence="2 3">
    <name type="scientific">Pontibacter qinzhouensis</name>
    <dbReference type="NCBI Taxonomy" id="2603253"/>
    <lineage>
        <taxon>Bacteria</taxon>
        <taxon>Pseudomonadati</taxon>
        <taxon>Bacteroidota</taxon>
        <taxon>Cytophagia</taxon>
        <taxon>Cytophagales</taxon>
        <taxon>Hymenobacteraceae</taxon>
        <taxon>Pontibacter</taxon>
    </lineage>
</organism>